<comment type="caution">
    <text evidence="2">The sequence shown here is derived from an EMBL/GenBank/DDBJ whole genome shotgun (WGS) entry which is preliminary data.</text>
</comment>
<dbReference type="InterPro" id="IPR022134">
    <property type="entry name" value="DUF3667"/>
</dbReference>
<dbReference type="Pfam" id="PF12412">
    <property type="entry name" value="DUF3667"/>
    <property type="match status" value="1"/>
</dbReference>
<proteinExistence type="predicted"/>
<reference evidence="2 3" key="1">
    <citation type="submission" date="2020-04" db="EMBL/GenBank/DDBJ databases">
        <title>Flammeovirgaceae bacterium KN852 isolated from deep sea.</title>
        <authorList>
            <person name="Zhang D.-C."/>
        </authorList>
    </citation>
    <scope>NUCLEOTIDE SEQUENCE [LARGE SCALE GENOMIC DNA]</scope>
    <source>
        <strain evidence="2 3">KN852</strain>
    </source>
</reference>
<protein>
    <submittedName>
        <fullName evidence="2">DUF3667 domain-containing protein</fullName>
    </submittedName>
</protein>
<organism evidence="2 3">
    <name type="scientific">Marinigracilibium pacificum</name>
    <dbReference type="NCBI Taxonomy" id="2729599"/>
    <lineage>
        <taxon>Bacteria</taxon>
        <taxon>Pseudomonadati</taxon>
        <taxon>Bacteroidota</taxon>
        <taxon>Cytophagia</taxon>
        <taxon>Cytophagales</taxon>
        <taxon>Flammeovirgaceae</taxon>
        <taxon>Marinigracilibium</taxon>
    </lineage>
</organism>
<evidence type="ECO:0000313" key="3">
    <source>
        <dbReference type="Proteomes" id="UP000559010"/>
    </source>
</evidence>
<feature type="transmembrane region" description="Helical" evidence="1">
    <location>
        <begin position="253"/>
        <end position="273"/>
    </location>
</feature>
<gene>
    <name evidence="2" type="ORF">HH304_17730</name>
</gene>
<dbReference type="Proteomes" id="UP000559010">
    <property type="component" value="Unassembled WGS sequence"/>
</dbReference>
<dbReference type="AlphaFoldDB" id="A0A848J741"/>
<sequence>MKNRRKHPYCLNCNSPLKIQDDFCPKCGQENSDQNISVGLILSEFISNTLALDGKLPKSIIPFLFYPGKLTNTFNSGKRNTYFNPIRMYLVLSLFYFFVIGYLGKKIASEIEIDKKKLEQELSEENRQEVLNVIDSTLDSKLSNVENKDSIRFAIEKEIDKRFPDSTSRNKLGKTFSLDLDSLGYAENDTTTELWEKVYFLANNNDLTIENCMDSLDINKSEKVKYTLAYQAIKVIRSDKTYLVGYILKNLPIMMFILLPLFALILKILYINTNFLYINHIIHGLYLHSFAYFIYGLSIFLIINFSITPTIAFYAFIVVTTYCYISFLKVYKQGWFKTFIKFNFLGFLYISLLSIAFIMELSLSLYLF</sequence>
<feature type="transmembrane region" description="Helical" evidence="1">
    <location>
        <begin position="311"/>
        <end position="330"/>
    </location>
</feature>
<evidence type="ECO:0000256" key="1">
    <source>
        <dbReference type="SAM" id="Phobius"/>
    </source>
</evidence>
<evidence type="ECO:0000313" key="2">
    <source>
        <dbReference type="EMBL" id="NMM50254.1"/>
    </source>
</evidence>
<feature type="transmembrane region" description="Helical" evidence="1">
    <location>
        <begin position="285"/>
        <end position="305"/>
    </location>
</feature>
<feature type="transmembrane region" description="Helical" evidence="1">
    <location>
        <begin position="342"/>
        <end position="367"/>
    </location>
</feature>
<dbReference type="EMBL" id="JABBNU010000011">
    <property type="protein sequence ID" value="NMM50254.1"/>
    <property type="molecule type" value="Genomic_DNA"/>
</dbReference>
<accession>A0A848J741</accession>
<name>A0A848J741_9BACT</name>
<keyword evidence="1" id="KW-0472">Membrane</keyword>
<keyword evidence="1" id="KW-0812">Transmembrane</keyword>
<keyword evidence="3" id="KW-1185">Reference proteome</keyword>
<feature type="transmembrane region" description="Helical" evidence="1">
    <location>
        <begin position="86"/>
        <end position="104"/>
    </location>
</feature>
<dbReference type="RefSeq" id="WP_169684612.1">
    <property type="nucleotide sequence ID" value="NZ_JABBNU010000011.1"/>
</dbReference>
<keyword evidence="1" id="KW-1133">Transmembrane helix</keyword>